<dbReference type="GO" id="GO:0051287">
    <property type="term" value="F:NAD binding"/>
    <property type="evidence" value="ECO:0007669"/>
    <property type="project" value="UniProtKB-ARBA"/>
</dbReference>
<keyword evidence="1 6" id="KW-0808">Transferase</keyword>
<proteinExistence type="inferred from homology"/>
<gene>
    <name evidence="6" type="primary">nadK</name>
    <name evidence="7" type="synonym">ppnK</name>
    <name evidence="7" type="ordered locus">SNE_A08870</name>
</gene>
<dbReference type="KEGG" id="sng:SNE_A08870"/>
<dbReference type="RefSeq" id="WP_013943231.1">
    <property type="nucleotide sequence ID" value="NC_015713.1"/>
</dbReference>
<comment type="function">
    <text evidence="6">Involved in the regulation of the intracellular balance of NAD and NADP, and is a key enzyme in the biosynthesis of NADP. Catalyzes specifically the phosphorylation on 2'-hydroxyl of the adenosine moiety of NAD to yield NADP.</text>
</comment>
<dbReference type="OrthoDB" id="9774737at2"/>
<name>F8L7N1_SIMNZ</name>
<dbReference type="GO" id="GO:0005737">
    <property type="term" value="C:cytoplasm"/>
    <property type="evidence" value="ECO:0007669"/>
    <property type="project" value="UniProtKB-SubCell"/>
</dbReference>
<keyword evidence="6" id="KW-0547">Nucleotide-binding</keyword>
<comment type="subcellular location">
    <subcellularLocation>
        <location evidence="6">Cytoplasm</location>
    </subcellularLocation>
</comment>
<comment type="catalytic activity">
    <reaction evidence="5 6">
        <text>NAD(+) + ATP = ADP + NADP(+) + H(+)</text>
        <dbReference type="Rhea" id="RHEA:18629"/>
        <dbReference type="ChEBI" id="CHEBI:15378"/>
        <dbReference type="ChEBI" id="CHEBI:30616"/>
        <dbReference type="ChEBI" id="CHEBI:57540"/>
        <dbReference type="ChEBI" id="CHEBI:58349"/>
        <dbReference type="ChEBI" id="CHEBI:456216"/>
        <dbReference type="EC" id="2.7.1.23"/>
    </reaction>
</comment>
<evidence type="ECO:0000256" key="1">
    <source>
        <dbReference type="ARBA" id="ARBA00022679"/>
    </source>
</evidence>
<dbReference type="GO" id="GO:0006741">
    <property type="term" value="P:NADP+ biosynthetic process"/>
    <property type="evidence" value="ECO:0007669"/>
    <property type="project" value="UniProtKB-UniRule"/>
</dbReference>
<evidence type="ECO:0000313" key="7">
    <source>
        <dbReference type="EMBL" id="CCB88764.1"/>
    </source>
</evidence>
<comment type="similarity">
    <text evidence="6">Belongs to the NAD kinase family.</text>
</comment>
<evidence type="ECO:0000256" key="3">
    <source>
        <dbReference type="ARBA" id="ARBA00022857"/>
    </source>
</evidence>
<dbReference type="EMBL" id="FR872582">
    <property type="protein sequence ID" value="CCB88764.1"/>
    <property type="molecule type" value="Genomic_DNA"/>
</dbReference>
<dbReference type="HOGENOM" id="CLU_008831_0_1_0"/>
<keyword evidence="6" id="KW-0067">ATP-binding</keyword>
<evidence type="ECO:0000256" key="4">
    <source>
        <dbReference type="ARBA" id="ARBA00023027"/>
    </source>
</evidence>
<keyword evidence="8" id="KW-1185">Reference proteome</keyword>
<dbReference type="Pfam" id="PF20143">
    <property type="entry name" value="NAD_kinase_C"/>
    <property type="match status" value="1"/>
</dbReference>
<dbReference type="EC" id="2.7.1.23" evidence="6"/>
<protein>
    <recommendedName>
        <fullName evidence="6">NAD kinase</fullName>
        <ecNumber evidence="6">2.7.1.23</ecNumber>
    </recommendedName>
    <alternativeName>
        <fullName evidence="6">ATP-dependent NAD kinase</fullName>
    </alternativeName>
</protein>
<sequence>MKTIALFPKVKQPDAKKLAEQVITFLKEKKIHVVVEDDKAEVLNQPPLSSANPGEIKYLITMGGDGSILRVAHMYHYLDAAILGINLGHLGFMADVQIADIIPCLEDLVNQKFSIQKRIMIEGTSPSGETFFAMNDCVLHRARNPSLVEMAIYVDDLYLNTFEADGVILATPNGSTAYSLAAGGPILSPDIEAFVLTPICPHTISNRPIVLTPNQEIQIEYVSENEPIEVVSDGLSRFELQTGETIKLRRSPKTFKLVNLTRIDFFSTLRTKLGWSGKLR</sequence>
<evidence type="ECO:0000256" key="6">
    <source>
        <dbReference type="HAMAP-Rule" id="MF_00361"/>
    </source>
</evidence>
<dbReference type="STRING" id="331113.SNE_A08870"/>
<dbReference type="PANTHER" id="PTHR20275:SF0">
    <property type="entry name" value="NAD KINASE"/>
    <property type="match status" value="1"/>
</dbReference>
<keyword evidence="3 6" id="KW-0521">NADP</keyword>
<keyword evidence="6" id="KW-0963">Cytoplasm</keyword>
<feature type="binding site" evidence="6">
    <location>
        <position position="165"/>
    </location>
    <ligand>
        <name>NAD(+)</name>
        <dbReference type="ChEBI" id="CHEBI:57540"/>
    </ligand>
</feature>
<evidence type="ECO:0000256" key="5">
    <source>
        <dbReference type="ARBA" id="ARBA00047925"/>
    </source>
</evidence>
<organism evidence="7 8">
    <name type="scientific">Simkania negevensis (strain ATCC VR-1471 / DSM 27360 / Z)</name>
    <dbReference type="NCBI Taxonomy" id="331113"/>
    <lineage>
        <taxon>Bacteria</taxon>
        <taxon>Pseudomonadati</taxon>
        <taxon>Chlamydiota</taxon>
        <taxon>Chlamydiia</taxon>
        <taxon>Parachlamydiales</taxon>
        <taxon>Simkaniaceae</taxon>
        <taxon>Simkania</taxon>
    </lineage>
</organism>
<comment type="cofactor">
    <cofactor evidence="6">
        <name>a divalent metal cation</name>
        <dbReference type="ChEBI" id="CHEBI:60240"/>
    </cofactor>
</comment>
<evidence type="ECO:0000256" key="2">
    <source>
        <dbReference type="ARBA" id="ARBA00022777"/>
    </source>
</evidence>
<dbReference type="GO" id="GO:0005524">
    <property type="term" value="F:ATP binding"/>
    <property type="evidence" value="ECO:0007669"/>
    <property type="project" value="UniProtKB-KW"/>
</dbReference>
<dbReference type="InterPro" id="IPR017437">
    <property type="entry name" value="ATP-NAD_kinase_PpnK-typ_C"/>
</dbReference>
<dbReference type="InterPro" id="IPR002504">
    <property type="entry name" value="NADK"/>
</dbReference>
<dbReference type="GO" id="GO:0003951">
    <property type="term" value="F:NAD+ kinase activity"/>
    <property type="evidence" value="ECO:0007669"/>
    <property type="project" value="UniProtKB-UniRule"/>
</dbReference>
<comment type="caution">
    <text evidence="6">Lacks conserved residue(s) required for the propagation of feature annotation.</text>
</comment>
<dbReference type="SUPFAM" id="SSF111331">
    <property type="entry name" value="NAD kinase/diacylglycerol kinase-like"/>
    <property type="match status" value="1"/>
</dbReference>
<dbReference type="Gene3D" id="3.40.50.10330">
    <property type="entry name" value="Probable inorganic polyphosphate/atp-NAD kinase, domain 1"/>
    <property type="match status" value="1"/>
</dbReference>
<dbReference type="HAMAP" id="MF_00361">
    <property type="entry name" value="NAD_kinase"/>
    <property type="match status" value="1"/>
</dbReference>
<dbReference type="GO" id="GO:0046872">
    <property type="term" value="F:metal ion binding"/>
    <property type="evidence" value="ECO:0007669"/>
    <property type="project" value="UniProtKB-UniRule"/>
</dbReference>
<evidence type="ECO:0000313" key="8">
    <source>
        <dbReference type="Proteomes" id="UP000000496"/>
    </source>
</evidence>
<dbReference type="eggNOG" id="COG0061">
    <property type="taxonomic scope" value="Bacteria"/>
</dbReference>
<dbReference type="Proteomes" id="UP000000496">
    <property type="component" value="Chromosome gsn.131"/>
</dbReference>
<feature type="active site" description="Proton acceptor" evidence="6">
    <location>
        <position position="65"/>
    </location>
</feature>
<dbReference type="AlphaFoldDB" id="F8L7N1"/>
<feature type="binding site" evidence="6">
    <location>
        <begin position="65"/>
        <end position="66"/>
    </location>
    <ligand>
        <name>NAD(+)</name>
        <dbReference type="ChEBI" id="CHEBI:57540"/>
    </ligand>
</feature>
<accession>F8L7N1</accession>
<feature type="binding site" evidence="6">
    <location>
        <position position="70"/>
    </location>
    <ligand>
        <name>NAD(+)</name>
        <dbReference type="ChEBI" id="CHEBI:57540"/>
    </ligand>
</feature>
<dbReference type="InterPro" id="IPR016064">
    <property type="entry name" value="NAD/diacylglycerol_kinase_sf"/>
</dbReference>
<keyword evidence="2 6" id="KW-0418">Kinase</keyword>
<dbReference type="PANTHER" id="PTHR20275">
    <property type="entry name" value="NAD KINASE"/>
    <property type="match status" value="1"/>
</dbReference>
<reference evidence="7 8" key="1">
    <citation type="journal article" date="2011" name="Mol. Biol. Evol.">
        <title>Unity in variety--the pan-genome of the Chlamydiae.</title>
        <authorList>
            <person name="Collingro A."/>
            <person name="Tischler P."/>
            <person name="Weinmaier T."/>
            <person name="Penz T."/>
            <person name="Heinz E."/>
            <person name="Brunham R.C."/>
            <person name="Read T.D."/>
            <person name="Bavoil P.M."/>
            <person name="Sachse K."/>
            <person name="Kahane S."/>
            <person name="Friedman M.G."/>
            <person name="Rattei T."/>
            <person name="Myers G.S."/>
            <person name="Horn M."/>
        </authorList>
    </citation>
    <scope>NUCLEOTIDE SEQUENCE [LARGE SCALE GENOMIC DNA]</scope>
    <source>
        <strain evidence="8">ATCC VR-1471 / Z</strain>
    </source>
</reference>
<feature type="binding site" evidence="6">
    <location>
        <begin position="135"/>
        <end position="136"/>
    </location>
    <ligand>
        <name>NAD(+)</name>
        <dbReference type="ChEBI" id="CHEBI:57540"/>
    </ligand>
</feature>
<dbReference type="Pfam" id="PF01513">
    <property type="entry name" value="NAD_kinase"/>
    <property type="match status" value="1"/>
</dbReference>
<keyword evidence="4 6" id="KW-0520">NAD</keyword>
<dbReference type="GO" id="GO:0019674">
    <property type="term" value="P:NAD+ metabolic process"/>
    <property type="evidence" value="ECO:0007669"/>
    <property type="project" value="InterPro"/>
</dbReference>
<dbReference type="Gene3D" id="2.60.200.30">
    <property type="entry name" value="Probable inorganic polyphosphate/atp-NAD kinase, domain 2"/>
    <property type="match status" value="1"/>
</dbReference>
<dbReference type="InterPro" id="IPR017438">
    <property type="entry name" value="ATP-NAD_kinase_N"/>
</dbReference>